<dbReference type="GO" id="GO:0006310">
    <property type="term" value="P:DNA recombination"/>
    <property type="evidence" value="ECO:0007669"/>
    <property type="project" value="UniProtKB-KW"/>
</dbReference>
<dbReference type="PANTHER" id="PTHR10948">
    <property type="entry name" value="TRANSPOSASE"/>
    <property type="match status" value="1"/>
</dbReference>
<dbReference type="SUPFAM" id="SSF53098">
    <property type="entry name" value="Ribonuclease H-like"/>
    <property type="match status" value="1"/>
</dbReference>
<dbReference type="GO" id="GO:0005829">
    <property type="term" value="C:cytosol"/>
    <property type="evidence" value="ECO:0007669"/>
    <property type="project" value="TreeGrafter"/>
</dbReference>
<evidence type="ECO:0000256" key="1">
    <source>
        <dbReference type="ARBA" id="ARBA00023172"/>
    </source>
</evidence>
<dbReference type="InterPro" id="IPR053392">
    <property type="entry name" value="Transposase_IS30-like"/>
</dbReference>
<dbReference type="GO" id="GO:0003676">
    <property type="term" value="F:nucleic acid binding"/>
    <property type="evidence" value="ECO:0007669"/>
    <property type="project" value="InterPro"/>
</dbReference>
<dbReference type="InterPro" id="IPR025246">
    <property type="entry name" value="IS30-like_HTH"/>
</dbReference>
<evidence type="ECO:0000313" key="4">
    <source>
        <dbReference type="Proteomes" id="UP000321298"/>
    </source>
</evidence>
<dbReference type="PROSITE" id="PS50994">
    <property type="entry name" value="INTEGRASE"/>
    <property type="match status" value="1"/>
</dbReference>
<dbReference type="InterPro" id="IPR012337">
    <property type="entry name" value="RNaseH-like_sf"/>
</dbReference>
<dbReference type="AlphaFoldDB" id="A0AAP9ED30"/>
<dbReference type="GO" id="GO:0032196">
    <property type="term" value="P:transposition"/>
    <property type="evidence" value="ECO:0007669"/>
    <property type="project" value="TreeGrafter"/>
</dbReference>
<dbReference type="Pfam" id="PF00665">
    <property type="entry name" value="rve"/>
    <property type="match status" value="1"/>
</dbReference>
<dbReference type="Pfam" id="PF13936">
    <property type="entry name" value="HTH_38"/>
    <property type="match status" value="1"/>
</dbReference>
<dbReference type="GeneID" id="66532065"/>
<gene>
    <name evidence="3" type="ORF">FGL83_07610</name>
</gene>
<dbReference type="RefSeq" id="WP_147001302.1">
    <property type="nucleotide sequence ID" value="NZ_CP042387.1"/>
</dbReference>
<dbReference type="InterPro" id="IPR051917">
    <property type="entry name" value="Transposase-Integrase"/>
</dbReference>
<dbReference type="Proteomes" id="UP000321298">
    <property type="component" value="Chromosome"/>
</dbReference>
<feature type="domain" description="Integrase catalytic" evidence="2">
    <location>
        <begin position="166"/>
        <end position="331"/>
    </location>
</feature>
<evidence type="ECO:0000313" key="3">
    <source>
        <dbReference type="EMBL" id="QEA44552.1"/>
    </source>
</evidence>
<evidence type="ECO:0000259" key="2">
    <source>
        <dbReference type="PROSITE" id="PS50994"/>
    </source>
</evidence>
<proteinExistence type="predicted"/>
<accession>A0AAP9ED30</accession>
<dbReference type="GO" id="GO:0015074">
    <property type="term" value="P:DNA integration"/>
    <property type="evidence" value="ECO:0007669"/>
    <property type="project" value="InterPro"/>
</dbReference>
<dbReference type="InterPro" id="IPR036397">
    <property type="entry name" value="RNaseH_sf"/>
</dbReference>
<keyword evidence="1" id="KW-0233">DNA recombination</keyword>
<dbReference type="NCBIfam" id="NF033563">
    <property type="entry name" value="transpos_IS30"/>
    <property type="match status" value="1"/>
</dbReference>
<dbReference type="GO" id="GO:0004803">
    <property type="term" value="F:transposase activity"/>
    <property type="evidence" value="ECO:0007669"/>
    <property type="project" value="TreeGrafter"/>
</dbReference>
<dbReference type="Gene3D" id="3.30.420.10">
    <property type="entry name" value="Ribonuclease H-like superfamily/Ribonuclease H"/>
    <property type="match status" value="1"/>
</dbReference>
<dbReference type="EMBL" id="CP042387">
    <property type="protein sequence ID" value="QEA44552.1"/>
    <property type="molecule type" value="Genomic_DNA"/>
</dbReference>
<name>A0AAP9ED30_LEULA</name>
<organism evidence="3 4">
    <name type="scientific">Leuconostoc lactis</name>
    <dbReference type="NCBI Taxonomy" id="1246"/>
    <lineage>
        <taxon>Bacteria</taxon>
        <taxon>Bacillati</taxon>
        <taxon>Bacillota</taxon>
        <taxon>Bacilli</taxon>
        <taxon>Lactobacillales</taxon>
        <taxon>Lactobacillaceae</taxon>
        <taxon>Leuconostoc</taxon>
    </lineage>
</organism>
<dbReference type="InterPro" id="IPR001584">
    <property type="entry name" value="Integrase_cat-core"/>
</dbReference>
<reference evidence="3 4" key="1">
    <citation type="submission" date="2019-06" db="EMBL/GenBank/DDBJ databases">
        <title>Genome analyses of bacteria isolated from kimchi.</title>
        <authorList>
            <person name="Lee S."/>
            <person name="Ahn S."/>
            <person name="Roh S."/>
        </authorList>
    </citation>
    <scope>NUCLEOTIDE SEQUENCE [LARGE SCALE GENOMIC DNA]</scope>
    <source>
        <strain evidence="3 4">CBA3625</strain>
    </source>
</reference>
<dbReference type="PANTHER" id="PTHR10948:SF23">
    <property type="entry name" value="TRANSPOSASE INSI FOR INSERTION SEQUENCE ELEMENT IS30A-RELATED"/>
    <property type="match status" value="1"/>
</dbReference>
<protein>
    <submittedName>
        <fullName evidence="3">IS30 family transposase</fullName>
    </submittedName>
</protein>
<keyword evidence="4" id="KW-1185">Reference proteome</keyword>
<sequence>MSYKHFDYAERIKLKTFIDEGYTNAEIARRLYRSRASITQELKRNARVVTWKGKTKILRHTYEPVQAQRRADHLAAEAHRKPTKLTKRRQEHIDYLIKKKQWSPQQIANGVKNIGVSTGTIYNWILKRLINSKMEDLPLKGKRRKKLRAKKVNSVRTRAILESHSIKKRPKVINERQSFGHWEIDGVMSPQDTQNFVVTFVERKTRFMVGIKARSRQFEDMQTVLDTFMSKFAAACESITCDRGIEFTSTNFIHSVENTYNKKIYFSDPQAPGQRGTNERLNRELRRIYPVGYNFTKITQKRLQESIRDLNRRPRHVLGYQTPEHEFVRRINEITQKTTIATSI</sequence>